<evidence type="ECO:0000313" key="1">
    <source>
        <dbReference type="EMBL" id="KAJ8265721.1"/>
    </source>
</evidence>
<proteinExistence type="predicted"/>
<organism evidence="1 2">
    <name type="scientific">Conger conger</name>
    <name type="common">Conger eel</name>
    <name type="synonym">Muraena conger</name>
    <dbReference type="NCBI Taxonomy" id="82655"/>
    <lineage>
        <taxon>Eukaryota</taxon>
        <taxon>Metazoa</taxon>
        <taxon>Chordata</taxon>
        <taxon>Craniata</taxon>
        <taxon>Vertebrata</taxon>
        <taxon>Euteleostomi</taxon>
        <taxon>Actinopterygii</taxon>
        <taxon>Neopterygii</taxon>
        <taxon>Teleostei</taxon>
        <taxon>Anguilliformes</taxon>
        <taxon>Congridae</taxon>
        <taxon>Conger</taxon>
    </lineage>
</organism>
<evidence type="ECO:0000313" key="2">
    <source>
        <dbReference type="Proteomes" id="UP001152803"/>
    </source>
</evidence>
<dbReference type="Proteomes" id="UP001152803">
    <property type="component" value="Unassembled WGS sequence"/>
</dbReference>
<protein>
    <submittedName>
        <fullName evidence="1">Uncharacterized protein</fullName>
    </submittedName>
</protein>
<accession>A0A9Q1DC43</accession>
<keyword evidence="2" id="KW-1185">Reference proteome</keyword>
<gene>
    <name evidence="1" type="ORF">COCON_G00148200</name>
</gene>
<reference evidence="1" key="1">
    <citation type="journal article" date="2023" name="Science">
        <title>Genome structures resolve the early diversification of teleost fishes.</title>
        <authorList>
            <person name="Parey E."/>
            <person name="Louis A."/>
            <person name="Montfort J."/>
            <person name="Bouchez O."/>
            <person name="Roques C."/>
            <person name="Iampietro C."/>
            <person name="Lluch J."/>
            <person name="Castinel A."/>
            <person name="Donnadieu C."/>
            <person name="Desvignes T."/>
            <person name="Floi Bucao C."/>
            <person name="Jouanno E."/>
            <person name="Wen M."/>
            <person name="Mejri S."/>
            <person name="Dirks R."/>
            <person name="Jansen H."/>
            <person name="Henkel C."/>
            <person name="Chen W.J."/>
            <person name="Zahm M."/>
            <person name="Cabau C."/>
            <person name="Klopp C."/>
            <person name="Thompson A.W."/>
            <person name="Robinson-Rechavi M."/>
            <person name="Braasch I."/>
            <person name="Lecointre G."/>
            <person name="Bobe J."/>
            <person name="Postlethwait J.H."/>
            <person name="Berthelot C."/>
            <person name="Roest Crollius H."/>
            <person name="Guiguen Y."/>
        </authorList>
    </citation>
    <scope>NUCLEOTIDE SEQUENCE</scope>
    <source>
        <strain evidence="1">Concon-B</strain>
    </source>
</reference>
<dbReference type="EMBL" id="JAFJMO010000010">
    <property type="protein sequence ID" value="KAJ8265721.1"/>
    <property type="molecule type" value="Genomic_DNA"/>
</dbReference>
<name>A0A9Q1DC43_CONCO</name>
<comment type="caution">
    <text evidence="1">The sequence shown here is derived from an EMBL/GenBank/DDBJ whole genome shotgun (WGS) entry which is preliminary data.</text>
</comment>
<sequence length="84" mass="9938">MHFIYESFAFQCMAKIRILAFGATNIVHTVDRWFEYESCSQEYQPHTVPGQMCIYLSVCFLHRTMLCHGTYSNNWIGKRVFCTQ</sequence>
<dbReference type="AlphaFoldDB" id="A0A9Q1DC43"/>